<evidence type="ECO:0000256" key="7">
    <source>
        <dbReference type="ARBA" id="ARBA00023136"/>
    </source>
</evidence>
<dbReference type="InterPro" id="IPR047984">
    <property type="entry name" value="XylE-like"/>
</dbReference>
<dbReference type="InterPro" id="IPR020846">
    <property type="entry name" value="MFS_dom"/>
</dbReference>
<dbReference type="PROSITE" id="PS50850">
    <property type="entry name" value="MFS"/>
    <property type="match status" value="1"/>
</dbReference>
<feature type="transmembrane region" description="Helical" evidence="9">
    <location>
        <begin position="159"/>
        <end position="181"/>
    </location>
</feature>
<evidence type="ECO:0000256" key="8">
    <source>
        <dbReference type="RuleBase" id="RU003346"/>
    </source>
</evidence>
<dbReference type="PANTHER" id="PTHR48020:SF12">
    <property type="entry name" value="PROTON MYO-INOSITOL COTRANSPORTER"/>
    <property type="match status" value="1"/>
</dbReference>
<dbReference type="InterPro" id="IPR005829">
    <property type="entry name" value="Sugar_transporter_CS"/>
</dbReference>
<keyword evidence="7 9" id="KW-0472">Membrane</keyword>
<dbReference type="PROSITE" id="PS00216">
    <property type="entry name" value="SUGAR_TRANSPORT_1"/>
    <property type="match status" value="1"/>
</dbReference>
<dbReference type="HOGENOM" id="CLU_001265_30_5_9"/>
<feature type="transmembrane region" description="Helical" evidence="9">
    <location>
        <begin position="187"/>
        <end position="209"/>
    </location>
</feature>
<evidence type="ECO:0000256" key="3">
    <source>
        <dbReference type="ARBA" id="ARBA00022448"/>
    </source>
</evidence>
<evidence type="ECO:0000256" key="9">
    <source>
        <dbReference type="SAM" id="Phobius"/>
    </source>
</evidence>
<accession>R3TJU3</accession>
<feature type="transmembrane region" description="Helical" evidence="9">
    <location>
        <begin position="68"/>
        <end position="85"/>
    </location>
</feature>
<dbReference type="GO" id="GO:0022857">
    <property type="term" value="F:transmembrane transporter activity"/>
    <property type="evidence" value="ECO:0007669"/>
    <property type="project" value="InterPro"/>
</dbReference>
<dbReference type="PANTHER" id="PTHR48020">
    <property type="entry name" value="PROTON MYO-INOSITOL COTRANSPORTER"/>
    <property type="match status" value="1"/>
</dbReference>
<feature type="transmembrane region" description="Helical" evidence="9">
    <location>
        <begin position="29"/>
        <end position="48"/>
    </location>
</feature>
<feature type="transmembrane region" description="Helical" evidence="9">
    <location>
        <begin position="271"/>
        <end position="293"/>
    </location>
</feature>
<dbReference type="NCBIfam" id="TIGR00879">
    <property type="entry name" value="SP"/>
    <property type="match status" value="1"/>
</dbReference>
<dbReference type="InterPro" id="IPR003663">
    <property type="entry name" value="Sugar/inositol_transpt"/>
</dbReference>
<protein>
    <submittedName>
        <fullName evidence="11">Sugar porter (SP) family MFS transporter</fullName>
    </submittedName>
</protein>
<dbReference type="PATRIC" id="fig|1158610.3.peg.3247"/>
<dbReference type="InterPro" id="IPR005828">
    <property type="entry name" value="MFS_sugar_transport-like"/>
</dbReference>
<proteinExistence type="inferred from homology"/>
<dbReference type="PRINTS" id="PR00171">
    <property type="entry name" value="SUGRTRNSPORT"/>
</dbReference>
<keyword evidence="3 8" id="KW-0813">Transport</keyword>
<dbReference type="Proteomes" id="UP000013785">
    <property type="component" value="Unassembled WGS sequence"/>
</dbReference>
<feature type="transmembrane region" description="Helical" evidence="9">
    <location>
        <begin position="97"/>
        <end position="116"/>
    </location>
</feature>
<keyword evidence="12" id="KW-1185">Reference proteome</keyword>
<dbReference type="RefSeq" id="WP_010769890.1">
    <property type="nucleotide sequence ID" value="NZ_ASWE01000001.1"/>
</dbReference>
<reference evidence="11 12" key="1">
    <citation type="submission" date="2013-02" db="EMBL/GenBank/DDBJ databases">
        <title>The Genome Sequence of Enterococcus phoeniculicola BAA-412.</title>
        <authorList>
            <consortium name="The Broad Institute Genome Sequencing Platform"/>
            <consortium name="The Broad Institute Genome Sequencing Center for Infectious Disease"/>
            <person name="Earl A.M."/>
            <person name="Gilmore M.S."/>
            <person name="Lebreton F."/>
            <person name="Walker B."/>
            <person name="Young S.K."/>
            <person name="Zeng Q."/>
            <person name="Gargeya S."/>
            <person name="Fitzgerald M."/>
            <person name="Haas B."/>
            <person name="Abouelleil A."/>
            <person name="Alvarado L."/>
            <person name="Arachchi H.M."/>
            <person name="Berlin A.M."/>
            <person name="Chapman S.B."/>
            <person name="Dewar J."/>
            <person name="Goldberg J."/>
            <person name="Griggs A."/>
            <person name="Gujja S."/>
            <person name="Hansen M."/>
            <person name="Howarth C."/>
            <person name="Imamovic A."/>
            <person name="Larimer J."/>
            <person name="McCowan C."/>
            <person name="Murphy C."/>
            <person name="Neiman D."/>
            <person name="Pearson M."/>
            <person name="Priest M."/>
            <person name="Roberts A."/>
            <person name="Saif S."/>
            <person name="Shea T."/>
            <person name="Sisk P."/>
            <person name="Sykes S."/>
            <person name="Wortman J."/>
            <person name="Nusbaum C."/>
            <person name="Birren B."/>
        </authorList>
    </citation>
    <scope>NUCLEOTIDE SEQUENCE [LARGE SCALE GENOMIC DNA]</scope>
    <source>
        <strain evidence="11 12">ATCC BAA-412</strain>
    </source>
</reference>
<comment type="subcellular location">
    <subcellularLocation>
        <location evidence="1">Cell membrane</location>
        <topology evidence="1">Multi-pass membrane protein</topology>
    </subcellularLocation>
</comment>
<dbReference type="InterPro" id="IPR036259">
    <property type="entry name" value="MFS_trans_sf"/>
</dbReference>
<feature type="transmembrane region" description="Helical" evidence="9">
    <location>
        <begin position="338"/>
        <end position="356"/>
    </location>
</feature>
<dbReference type="GO" id="GO:0005886">
    <property type="term" value="C:plasma membrane"/>
    <property type="evidence" value="ECO:0007669"/>
    <property type="project" value="UniProtKB-SubCell"/>
</dbReference>
<organism evidence="11 12">
    <name type="scientific">Enterococcus phoeniculicola ATCC BAA-412</name>
    <dbReference type="NCBI Taxonomy" id="1158610"/>
    <lineage>
        <taxon>Bacteria</taxon>
        <taxon>Bacillati</taxon>
        <taxon>Bacillota</taxon>
        <taxon>Bacilli</taxon>
        <taxon>Lactobacillales</taxon>
        <taxon>Enterococcaceae</taxon>
        <taxon>Enterococcus</taxon>
    </lineage>
</organism>
<evidence type="ECO:0000256" key="1">
    <source>
        <dbReference type="ARBA" id="ARBA00004651"/>
    </source>
</evidence>
<dbReference type="OrthoDB" id="7066727at2"/>
<feature type="transmembrane region" description="Helical" evidence="9">
    <location>
        <begin position="405"/>
        <end position="427"/>
    </location>
</feature>
<dbReference type="FunFam" id="1.20.1250.20:FF:000073">
    <property type="entry name" value="MFS myo-inositol transporter, putative"/>
    <property type="match status" value="1"/>
</dbReference>
<feature type="transmembrane region" description="Helical" evidence="9">
    <location>
        <begin position="313"/>
        <end position="331"/>
    </location>
</feature>
<keyword evidence="5 9" id="KW-0812">Transmembrane</keyword>
<dbReference type="eggNOG" id="COG2814">
    <property type="taxonomic scope" value="Bacteria"/>
</dbReference>
<feature type="transmembrane region" description="Helical" evidence="9">
    <location>
        <begin position="122"/>
        <end position="147"/>
    </location>
</feature>
<dbReference type="EMBL" id="AJAT01000018">
    <property type="protein sequence ID" value="EOL41694.1"/>
    <property type="molecule type" value="Genomic_DNA"/>
</dbReference>
<keyword evidence="6 9" id="KW-1133">Transmembrane helix</keyword>
<keyword evidence="4" id="KW-1003">Cell membrane</keyword>
<gene>
    <name evidence="11" type="ORF">UC3_03259</name>
</gene>
<dbReference type="InterPro" id="IPR050814">
    <property type="entry name" value="Myo-inositol_Transporter"/>
</dbReference>
<evidence type="ECO:0000256" key="6">
    <source>
        <dbReference type="ARBA" id="ARBA00022989"/>
    </source>
</evidence>
<evidence type="ECO:0000313" key="11">
    <source>
        <dbReference type="EMBL" id="EOL41694.1"/>
    </source>
</evidence>
<evidence type="ECO:0000256" key="5">
    <source>
        <dbReference type="ARBA" id="ARBA00022692"/>
    </source>
</evidence>
<dbReference type="Pfam" id="PF00083">
    <property type="entry name" value="Sugar_tr"/>
    <property type="match status" value="1"/>
</dbReference>
<feature type="domain" description="Major facilitator superfamily (MFS) profile" evidence="10">
    <location>
        <begin position="29"/>
        <end position="459"/>
    </location>
</feature>
<dbReference type="PROSITE" id="PS00217">
    <property type="entry name" value="SUGAR_TRANSPORT_2"/>
    <property type="match status" value="1"/>
</dbReference>
<evidence type="ECO:0000256" key="2">
    <source>
        <dbReference type="ARBA" id="ARBA00010992"/>
    </source>
</evidence>
<dbReference type="Gene3D" id="1.20.1250.20">
    <property type="entry name" value="MFS general substrate transporter like domains"/>
    <property type="match status" value="1"/>
</dbReference>
<evidence type="ECO:0000256" key="4">
    <source>
        <dbReference type="ARBA" id="ARBA00022475"/>
    </source>
</evidence>
<dbReference type="SUPFAM" id="SSF103473">
    <property type="entry name" value="MFS general substrate transporter"/>
    <property type="match status" value="1"/>
</dbReference>
<comment type="caution">
    <text evidence="11">The sequence shown here is derived from an EMBL/GenBank/DDBJ whole genome shotgun (WGS) entry which is preliminary data.</text>
</comment>
<dbReference type="CDD" id="cd17359">
    <property type="entry name" value="MFS_XylE_like"/>
    <property type="match status" value="1"/>
</dbReference>
<feature type="transmembrane region" description="Helical" evidence="9">
    <location>
        <begin position="433"/>
        <end position="451"/>
    </location>
</feature>
<evidence type="ECO:0000259" key="10">
    <source>
        <dbReference type="PROSITE" id="PS50850"/>
    </source>
</evidence>
<evidence type="ECO:0000313" key="12">
    <source>
        <dbReference type="Proteomes" id="UP000013785"/>
    </source>
</evidence>
<comment type="similarity">
    <text evidence="2 8">Belongs to the major facilitator superfamily. Sugar transporter (TC 2.A.1.1) family.</text>
</comment>
<sequence length="481" mass="52172">MFLNNIDNQTSDIPIGISDKKVKKNIKKITIISTFGGLLFGYDTGVINGALPFMATKSQLDLSPAKEGFVASSLTLGAAVGAIIGGRLSDKYGRRKVILFLALLFFIATIGCATSPNADILIVFRVVLGLAVGGASVIVPTFLAEVAPTEVRGRIVTQNELMIVTGQFLAFTFNAGLGTTLGHVPSIWRYMLVIASLPAVVLWFGMLVVPESPRWLAANGKMSKALEVLKQIRTEAVAESEMEQIQISLRAEKEMDKASFKDLKTPWVKKVVLIGIGIAVASQFAGINIMMYYGTTILETSGFGRNGALIANIANGLISVISTLVGMSIVNKVNRRKMLTVGFIGTTVTMILMSVVPKLFEGTATLPYVTILLTVTFLAFYQGGIGPLTWLLLAEIFPVRLRGIGMGMSTFFLWMANFVVGFIFPILLSKIGLSGTFIIFAITNVLALIFVHKFAPETRGKTLEEIELDFKFQSNFDKKLN</sequence>
<dbReference type="AlphaFoldDB" id="R3TJU3"/>
<feature type="transmembrane region" description="Helical" evidence="9">
    <location>
        <begin position="368"/>
        <end position="393"/>
    </location>
</feature>
<name>R3TJU3_9ENTE</name>
<dbReference type="STRING" id="154621.RV11_GL002784"/>